<keyword evidence="2" id="KW-0812">Transmembrane</keyword>
<protein>
    <submittedName>
        <fullName evidence="3">Uncharacterized protein</fullName>
    </submittedName>
</protein>
<proteinExistence type="predicted"/>
<evidence type="ECO:0000313" key="4">
    <source>
        <dbReference type="Proteomes" id="UP001359485"/>
    </source>
</evidence>
<evidence type="ECO:0000256" key="2">
    <source>
        <dbReference type="SAM" id="Phobius"/>
    </source>
</evidence>
<feature type="transmembrane region" description="Helical" evidence="2">
    <location>
        <begin position="47"/>
        <end position="68"/>
    </location>
</feature>
<reference evidence="3 4" key="1">
    <citation type="submission" date="2023-09" db="EMBL/GenBank/DDBJ databases">
        <title>Genomes of two closely related lineages of the louse Polyplax serrata with different host specificities.</title>
        <authorList>
            <person name="Martinu J."/>
            <person name="Tarabai H."/>
            <person name="Stefka J."/>
            <person name="Hypsa V."/>
        </authorList>
    </citation>
    <scope>NUCLEOTIDE SEQUENCE [LARGE SCALE GENOMIC DNA]</scope>
    <source>
        <strain evidence="3">98ZLc_SE</strain>
    </source>
</reference>
<keyword evidence="2" id="KW-1133">Transmembrane helix</keyword>
<keyword evidence="4" id="KW-1185">Reference proteome</keyword>
<comment type="caution">
    <text evidence="3">The sequence shown here is derived from an EMBL/GenBank/DDBJ whole genome shotgun (WGS) entry which is preliminary data.</text>
</comment>
<evidence type="ECO:0000313" key="3">
    <source>
        <dbReference type="EMBL" id="KAK6641502.1"/>
    </source>
</evidence>
<feature type="region of interest" description="Disordered" evidence="1">
    <location>
        <begin position="163"/>
        <end position="202"/>
    </location>
</feature>
<dbReference type="EMBL" id="JAWJWF010000001">
    <property type="protein sequence ID" value="KAK6641502.1"/>
    <property type="molecule type" value="Genomic_DNA"/>
</dbReference>
<evidence type="ECO:0000256" key="1">
    <source>
        <dbReference type="SAM" id="MobiDB-lite"/>
    </source>
</evidence>
<feature type="region of interest" description="Disordered" evidence="1">
    <location>
        <begin position="408"/>
        <end position="429"/>
    </location>
</feature>
<feature type="region of interest" description="Disordered" evidence="1">
    <location>
        <begin position="1"/>
        <end position="21"/>
    </location>
</feature>
<gene>
    <name evidence="3" type="ORF">RUM44_013214</name>
</gene>
<name>A0ABR1BHQ5_POLSC</name>
<dbReference type="Proteomes" id="UP001359485">
    <property type="component" value="Unassembled WGS sequence"/>
</dbReference>
<feature type="compositionally biased region" description="Basic residues" evidence="1">
    <location>
        <begin position="418"/>
        <end position="427"/>
    </location>
</feature>
<sequence length="457" mass="52035">MSPRENRVLRKDRSGWRKSDENRTKARINKVYGQMGSERRTTSVPEIGLLFVFFVISLALLILCTDIVSSSNTIETKRFIHLGDTDSSNAHSSGEQTFESKQTDFQILRNENFSVGTNVPSNNNHMDSKMERRIDDLFGGNESKNSYELRNETVFGNRLTNFAHPTKGQNRPLGSFKGQPEVASLGTPSNGARDENNEKMDNKRKGDYHAHEINELMQSRSKKIVEDIDRDEIHKYKNRGSPFQRSVTVESTKCSDGVSFIHCAVQLSESAEDGGGRLGPEFYPPPRSTSSNYWTKASHPPISIKKKPLTLLMDIYPMKEHEENRVTIGQQKKFHYKKNPRGNILYIPIKSKAGFTESMLSRLIGPRENQNRMLIKLNLYPSEKKVYGTLDHTNEGEVYVGRKRMRYGRRTSPSVSKQQKKKIRKKQSSIACYNTGSGNSGQKFQNSKKFVSTVRYG</sequence>
<keyword evidence="2" id="KW-0472">Membrane</keyword>
<organism evidence="3 4">
    <name type="scientific">Polyplax serrata</name>
    <name type="common">Common mouse louse</name>
    <dbReference type="NCBI Taxonomy" id="468196"/>
    <lineage>
        <taxon>Eukaryota</taxon>
        <taxon>Metazoa</taxon>
        <taxon>Ecdysozoa</taxon>
        <taxon>Arthropoda</taxon>
        <taxon>Hexapoda</taxon>
        <taxon>Insecta</taxon>
        <taxon>Pterygota</taxon>
        <taxon>Neoptera</taxon>
        <taxon>Paraneoptera</taxon>
        <taxon>Psocodea</taxon>
        <taxon>Troctomorpha</taxon>
        <taxon>Phthiraptera</taxon>
        <taxon>Anoplura</taxon>
        <taxon>Polyplacidae</taxon>
        <taxon>Polyplax</taxon>
    </lineage>
</organism>
<feature type="compositionally biased region" description="Basic and acidic residues" evidence="1">
    <location>
        <begin position="192"/>
        <end position="202"/>
    </location>
</feature>
<feature type="region of interest" description="Disordered" evidence="1">
    <location>
        <begin position="272"/>
        <end position="296"/>
    </location>
</feature>
<accession>A0ABR1BHQ5</accession>